<dbReference type="EMBL" id="JAHLJV010000007">
    <property type="protein sequence ID" value="KAK1597707.1"/>
    <property type="molecule type" value="Genomic_DNA"/>
</dbReference>
<accession>A0AAD8V810</accession>
<keyword evidence="3" id="KW-1185">Reference proteome</keyword>
<protein>
    <submittedName>
        <fullName evidence="2">Uncharacterized protein</fullName>
    </submittedName>
</protein>
<organism evidence="2 3">
    <name type="scientific">Colletotrichum navitas</name>
    <dbReference type="NCBI Taxonomy" id="681940"/>
    <lineage>
        <taxon>Eukaryota</taxon>
        <taxon>Fungi</taxon>
        <taxon>Dikarya</taxon>
        <taxon>Ascomycota</taxon>
        <taxon>Pezizomycotina</taxon>
        <taxon>Sordariomycetes</taxon>
        <taxon>Hypocreomycetidae</taxon>
        <taxon>Glomerellales</taxon>
        <taxon>Glomerellaceae</taxon>
        <taxon>Colletotrichum</taxon>
        <taxon>Colletotrichum graminicola species complex</taxon>
    </lineage>
</organism>
<name>A0AAD8V810_9PEZI</name>
<gene>
    <name evidence="2" type="ORF">LY79DRAFT_354102</name>
</gene>
<evidence type="ECO:0000313" key="3">
    <source>
        <dbReference type="Proteomes" id="UP001230504"/>
    </source>
</evidence>
<evidence type="ECO:0000256" key="1">
    <source>
        <dbReference type="SAM" id="MobiDB-lite"/>
    </source>
</evidence>
<proteinExistence type="predicted"/>
<comment type="caution">
    <text evidence="2">The sequence shown here is derived from an EMBL/GenBank/DDBJ whole genome shotgun (WGS) entry which is preliminary data.</text>
</comment>
<dbReference type="RefSeq" id="XP_060418479.1">
    <property type="nucleotide sequence ID" value="XM_060552668.1"/>
</dbReference>
<feature type="region of interest" description="Disordered" evidence="1">
    <location>
        <begin position="70"/>
        <end position="103"/>
    </location>
</feature>
<evidence type="ECO:0000313" key="2">
    <source>
        <dbReference type="EMBL" id="KAK1597707.1"/>
    </source>
</evidence>
<dbReference type="GeneID" id="85436908"/>
<dbReference type="Proteomes" id="UP001230504">
    <property type="component" value="Unassembled WGS sequence"/>
</dbReference>
<reference evidence="2" key="1">
    <citation type="submission" date="2021-06" db="EMBL/GenBank/DDBJ databases">
        <title>Comparative genomics, transcriptomics and evolutionary studies reveal genomic signatures of adaptation to plant cell wall in hemibiotrophic fungi.</title>
        <authorList>
            <consortium name="DOE Joint Genome Institute"/>
            <person name="Baroncelli R."/>
            <person name="Diaz J.F."/>
            <person name="Benocci T."/>
            <person name="Peng M."/>
            <person name="Battaglia E."/>
            <person name="Haridas S."/>
            <person name="Andreopoulos W."/>
            <person name="Labutti K."/>
            <person name="Pangilinan J."/>
            <person name="Floch G.L."/>
            <person name="Makela M.R."/>
            <person name="Henrissat B."/>
            <person name="Grigoriev I.V."/>
            <person name="Crouch J.A."/>
            <person name="De Vries R.P."/>
            <person name="Sukno S.A."/>
            <person name="Thon M.R."/>
        </authorList>
    </citation>
    <scope>NUCLEOTIDE SEQUENCE</scope>
    <source>
        <strain evidence="2">CBS 125086</strain>
    </source>
</reference>
<dbReference type="AlphaFoldDB" id="A0AAD8V810"/>
<sequence length="225" mass="24271">MSYLDMELVSDAGRPSTVRFSARPYLPPRLRWRNGNNHVDRMDTVEAAPRFPSFRTRVCTIAQAMDPRTCSVGDAERRPSGVTHAGNVKTRAHATDADESGGTDSSAFAGVCVGAVVVASQTSIELTTYKTGDGMVGGGGGLTHRPDTLMVIMGNSSPKIRACYGSWLAQRPDRQTASAMDPPTTHRRAAFHLLPCLGLPDLAEVKLHPLSANLHCRRSSIEREA</sequence>